<accession>A0A9F5IW21</accession>
<dbReference type="RefSeq" id="XP_025024643.1">
    <property type="nucleotide sequence ID" value="XM_025168875.1"/>
</dbReference>
<proteinExistence type="predicted"/>
<sequence length="279" mass="29621">MNTGKESKRGAWRSAEPPLWSLPPAEAEANLPGPRSSKGEREAPGRIRSLASLPFLPSSPSAPPFSGGKQSRPPAGRRLEVPRPSCRASYWSRLSTLHAGFKNGPGQPGREERKGSAGLPRPAARRRQLSLLAERHSTGLSEQRGHRRRYFGLTSVPLDEAVFLTGSPPSRGKALLFRARSALRRACLSCRRCCEESGWPRQPSAQPEGALGPEAGPAGPLSCFSEALAPPARAFLLLSPCGTASGSPSAGLSASARGKEHTCPWSSRTGPPSPSRSRA</sequence>
<gene>
    <name evidence="3" type="primary">LOC112541054</name>
</gene>
<name>A0A9F5IW21_PYTBI</name>
<reference evidence="3" key="1">
    <citation type="submission" date="2025-08" db="UniProtKB">
        <authorList>
            <consortium name="RefSeq"/>
        </authorList>
    </citation>
    <scope>IDENTIFICATION</scope>
    <source>
        <tissue evidence="3">Liver</tissue>
    </source>
</reference>
<dbReference type="AlphaFoldDB" id="A0A9F5IW21"/>
<feature type="region of interest" description="Disordered" evidence="1">
    <location>
        <begin position="243"/>
        <end position="279"/>
    </location>
</feature>
<evidence type="ECO:0000313" key="2">
    <source>
        <dbReference type="Proteomes" id="UP000695026"/>
    </source>
</evidence>
<dbReference type="Proteomes" id="UP000695026">
    <property type="component" value="Unplaced"/>
</dbReference>
<feature type="compositionally biased region" description="Low complexity" evidence="1">
    <location>
        <begin position="243"/>
        <end position="256"/>
    </location>
</feature>
<feature type="region of interest" description="Disordered" evidence="1">
    <location>
        <begin position="98"/>
        <end position="123"/>
    </location>
</feature>
<organism evidence="2 3">
    <name type="scientific">Python bivittatus</name>
    <name type="common">Burmese python</name>
    <name type="synonym">Python molurus bivittatus</name>
    <dbReference type="NCBI Taxonomy" id="176946"/>
    <lineage>
        <taxon>Eukaryota</taxon>
        <taxon>Metazoa</taxon>
        <taxon>Chordata</taxon>
        <taxon>Craniata</taxon>
        <taxon>Vertebrata</taxon>
        <taxon>Euteleostomi</taxon>
        <taxon>Lepidosauria</taxon>
        <taxon>Squamata</taxon>
        <taxon>Bifurcata</taxon>
        <taxon>Unidentata</taxon>
        <taxon>Episquamata</taxon>
        <taxon>Toxicofera</taxon>
        <taxon>Serpentes</taxon>
        <taxon>Henophidia</taxon>
        <taxon>Pythonidae</taxon>
        <taxon>Python</taxon>
    </lineage>
</organism>
<dbReference type="GeneID" id="112541054"/>
<evidence type="ECO:0000256" key="1">
    <source>
        <dbReference type="SAM" id="MobiDB-lite"/>
    </source>
</evidence>
<evidence type="ECO:0000313" key="3">
    <source>
        <dbReference type="RefSeq" id="XP_025024643.1"/>
    </source>
</evidence>
<feature type="compositionally biased region" description="Low complexity" evidence="1">
    <location>
        <begin position="49"/>
        <end position="59"/>
    </location>
</feature>
<feature type="region of interest" description="Disordered" evidence="1">
    <location>
        <begin position="1"/>
        <end position="83"/>
    </location>
</feature>
<protein>
    <submittedName>
        <fullName evidence="3">Uncharacterized protein LOC112541054</fullName>
    </submittedName>
</protein>
<keyword evidence="2" id="KW-1185">Reference proteome</keyword>
<dbReference type="KEGG" id="pbi:112541054"/>